<feature type="domain" description="BHLH" evidence="10">
    <location>
        <begin position="44"/>
        <end position="97"/>
    </location>
</feature>
<dbReference type="InterPro" id="IPR013767">
    <property type="entry name" value="PAS_fold"/>
</dbReference>
<evidence type="ECO:0000256" key="8">
    <source>
        <dbReference type="SAM" id="MobiDB-lite"/>
    </source>
</evidence>
<dbReference type="PANTHER" id="PTHR23042">
    <property type="entry name" value="CIRCADIAN PROTEIN CLOCK/ARNT/BMAL/PAS"/>
    <property type="match status" value="1"/>
</dbReference>
<dbReference type="OrthoDB" id="71302at2759"/>
<dbReference type="CDD" id="cd18947">
    <property type="entry name" value="bHLH-PAS_ARNT"/>
    <property type="match status" value="1"/>
</dbReference>
<dbReference type="Pfam" id="PF00010">
    <property type="entry name" value="HLH"/>
    <property type="match status" value="1"/>
</dbReference>
<keyword evidence="4" id="KW-0238">DNA-binding</keyword>
<dbReference type="GO" id="GO:0046983">
    <property type="term" value="F:protein dimerization activity"/>
    <property type="evidence" value="ECO:0007669"/>
    <property type="project" value="InterPro"/>
</dbReference>
<dbReference type="SMART" id="SM00091">
    <property type="entry name" value="PAS"/>
    <property type="match status" value="2"/>
</dbReference>
<feature type="region of interest" description="Disordered" evidence="8">
    <location>
        <begin position="12"/>
        <end position="53"/>
    </location>
</feature>
<feature type="compositionally biased region" description="Polar residues" evidence="8">
    <location>
        <begin position="13"/>
        <end position="38"/>
    </location>
</feature>
<evidence type="ECO:0000259" key="10">
    <source>
        <dbReference type="PROSITE" id="PS50888"/>
    </source>
</evidence>
<dbReference type="InterPro" id="IPR035965">
    <property type="entry name" value="PAS-like_dom_sf"/>
</dbReference>
<feature type="compositionally biased region" description="Basic and acidic residues" evidence="8">
    <location>
        <begin position="39"/>
        <end position="53"/>
    </location>
</feature>
<evidence type="ECO:0000313" key="11">
    <source>
        <dbReference type="EMBL" id="CAD2187720.1"/>
    </source>
</evidence>
<evidence type="ECO:0000313" key="12">
    <source>
        <dbReference type="Proteomes" id="UP000580250"/>
    </source>
</evidence>
<dbReference type="EMBL" id="CAJEWN010000651">
    <property type="protein sequence ID" value="CAD2187720.1"/>
    <property type="molecule type" value="Genomic_DNA"/>
</dbReference>
<dbReference type="GO" id="GO:0005737">
    <property type="term" value="C:cytoplasm"/>
    <property type="evidence" value="ECO:0007669"/>
    <property type="project" value="InterPro"/>
</dbReference>
<accession>A0A6V7WL32</accession>
<dbReference type="InterPro" id="IPR036638">
    <property type="entry name" value="HLH_DNA-bd_sf"/>
</dbReference>
<reference evidence="11 12" key="1">
    <citation type="submission" date="2020-08" db="EMBL/GenBank/DDBJ databases">
        <authorList>
            <person name="Koutsovoulos G."/>
            <person name="Danchin GJ E."/>
        </authorList>
    </citation>
    <scope>NUCLEOTIDE SEQUENCE [LARGE SCALE GENOMIC DNA]</scope>
</reference>
<evidence type="ECO:0000256" key="1">
    <source>
        <dbReference type="ARBA" id="ARBA00004123"/>
    </source>
</evidence>
<proteinExistence type="predicted"/>
<feature type="domain" description="PAS" evidence="9">
    <location>
        <begin position="116"/>
        <end position="180"/>
    </location>
</feature>
<gene>
    <name evidence="11" type="ORF">MENT_LOCUS40321</name>
</gene>
<comment type="caution">
    <text evidence="11">The sequence shown here is derived from an EMBL/GenBank/DDBJ whole genome shotgun (WGS) entry which is preliminary data.</text>
</comment>
<name>A0A6V7WL32_MELEN</name>
<dbReference type="FunFam" id="4.10.280.10:FF:000011">
    <property type="entry name" value="Aryl hydrocarbon receptor nuclear translocator 2"/>
    <property type="match status" value="1"/>
</dbReference>
<dbReference type="SUPFAM" id="SSF47459">
    <property type="entry name" value="HLH, helix-loop-helix DNA-binding domain"/>
    <property type="match status" value="1"/>
</dbReference>
<dbReference type="AlphaFoldDB" id="A0A6V7WL32"/>
<dbReference type="GO" id="GO:0045944">
    <property type="term" value="P:positive regulation of transcription by RNA polymerase II"/>
    <property type="evidence" value="ECO:0007669"/>
    <property type="project" value="UniProtKB-ARBA"/>
</dbReference>
<dbReference type="Gene3D" id="4.10.280.10">
    <property type="entry name" value="Helix-loop-helix DNA-binding domain"/>
    <property type="match status" value="1"/>
</dbReference>
<comment type="subcellular location">
    <subcellularLocation>
        <location evidence="1">Nucleus</location>
    </subcellularLocation>
</comment>
<evidence type="ECO:0000256" key="5">
    <source>
        <dbReference type="ARBA" id="ARBA00023163"/>
    </source>
</evidence>
<dbReference type="Gene3D" id="3.30.450.20">
    <property type="entry name" value="PAS domain"/>
    <property type="match status" value="2"/>
</dbReference>
<evidence type="ECO:0000256" key="6">
    <source>
        <dbReference type="ARBA" id="ARBA00023242"/>
    </source>
</evidence>
<dbReference type="CDD" id="cd00130">
    <property type="entry name" value="PAS"/>
    <property type="match status" value="2"/>
</dbReference>
<dbReference type="SMART" id="SM00353">
    <property type="entry name" value="HLH"/>
    <property type="match status" value="1"/>
</dbReference>
<keyword evidence="2" id="KW-0677">Repeat</keyword>
<keyword evidence="5" id="KW-0804">Transcription</keyword>
<evidence type="ECO:0000256" key="2">
    <source>
        <dbReference type="ARBA" id="ARBA00022737"/>
    </source>
</evidence>
<dbReference type="PROSITE" id="PS50112">
    <property type="entry name" value="PAS"/>
    <property type="match status" value="2"/>
</dbReference>
<feature type="domain" description="PAS" evidence="9">
    <location>
        <begin position="320"/>
        <end position="376"/>
    </location>
</feature>
<dbReference type="GO" id="GO:0005667">
    <property type="term" value="C:transcription regulator complex"/>
    <property type="evidence" value="ECO:0007669"/>
    <property type="project" value="InterPro"/>
</dbReference>
<evidence type="ECO:0000256" key="3">
    <source>
        <dbReference type="ARBA" id="ARBA00023015"/>
    </source>
</evidence>
<dbReference type="Proteomes" id="UP000580250">
    <property type="component" value="Unassembled WGS sequence"/>
</dbReference>
<dbReference type="InterPro" id="IPR000014">
    <property type="entry name" value="PAS"/>
</dbReference>
<dbReference type="Pfam" id="PF00989">
    <property type="entry name" value="PAS"/>
    <property type="match status" value="1"/>
</dbReference>
<dbReference type="InterPro" id="IPR011598">
    <property type="entry name" value="bHLH_dom"/>
</dbReference>
<dbReference type="SUPFAM" id="SSF55785">
    <property type="entry name" value="PYP-like sensor domain (PAS domain)"/>
    <property type="match status" value="2"/>
</dbReference>
<dbReference type="GO" id="GO:0003700">
    <property type="term" value="F:DNA-binding transcription factor activity"/>
    <property type="evidence" value="ECO:0007669"/>
    <property type="project" value="InterPro"/>
</dbReference>
<dbReference type="GO" id="GO:0005634">
    <property type="term" value="C:nucleus"/>
    <property type="evidence" value="ECO:0007669"/>
    <property type="project" value="UniProtKB-SubCell"/>
</dbReference>
<dbReference type="PRINTS" id="PR00785">
    <property type="entry name" value="NCTRNSLOCATR"/>
</dbReference>
<organism evidence="11 12">
    <name type="scientific">Meloidogyne enterolobii</name>
    <name type="common">Root-knot nematode worm</name>
    <name type="synonym">Meloidogyne mayaguensis</name>
    <dbReference type="NCBI Taxonomy" id="390850"/>
    <lineage>
        <taxon>Eukaryota</taxon>
        <taxon>Metazoa</taxon>
        <taxon>Ecdysozoa</taxon>
        <taxon>Nematoda</taxon>
        <taxon>Chromadorea</taxon>
        <taxon>Rhabditida</taxon>
        <taxon>Tylenchina</taxon>
        <taxon>Tylenchomorpha</taxon>
        <taxon>Tylenchoidea</taxon>
        <taxon>Meloidogynidae</taxon>
        <taxon>Meloidogyninae</taxon>
        <taxon>Meloidogyne</taxon>
    </lineage>
</organism>
<protein>
    <recommendedName>
        <fullName evidence="7">Aryl hydrocarbon receptor nuclear translocator homolog</fullName>
    </recommendedName>
</protein>
<sequence length="537" mass="61517">MLDQGSIPLINLPLQQQNSRPPNNHQNLSQQRPPNNVQEGRERFARENHSEIERRRRNKMTHYINELADMVPQCAALGRKPDKLTILRMAVSHMKSIRGDLLNSNNHQNPPSFLTDHELKHLIMEAANGFLFVLSCEDSRVIYVSDSIYPVLNVSQEEWLNRAFFDLIHPDDIEKVSEQILCPNDGDVGFNNKIVDLSTGTIKRDVQPTNRIHLNCRRGFICRMRIGNINALPRLQNKGPIFEHCGSYYVVMHCTGYLKNGKQQQQQQQQMSSSSSNINCGFQLNTNELTGITTSLVLIARMQLTNLITTPSINNKNQIIMRVDSEGFITFADAEIQKLLNLSSMTEIYEKKFWTLVHPLDEQNVKDALLNILKNNNVVIKDLFCKLQIGGSSEYIQTSININSFINPHSLEFEFLILSINVLEQQQKHLEFSSSSLNFCNQPTINNELIQQQQQNICWPSNIQNELMTQNDILDGSFIPQGYSLMMPTTTETTINNLPEQQQWASTSNNLNLMNQQQHILPDFTTNTIPPIIWPEH</sequence>
<dbReference type="PROSITE" id="PS50888">
    <property type="entry name" value="BHLH"/>
    <property type="match status" value="1"/>
</dbReference>
<keyword evidence="3" id="KW-0805">Transcription regulation</keyword>
<dbReference type="InterPro" id="IPR050933">
    <property type="entry name" value="Circadian_TF"/>
</dbReference>
<evidence type="ECO:0000256" key="4">
    <source>
        <dbReference type="ARBA" id="ARBA00023125"/>
    </source>
</evidence>
<dbReference type="GO" id="GO:0003677">
    <property type="term" value="F:DNA binding"/>
    <property type="evidence" value="ECO:0007669"/>
    <property type="project" value="UniProtKB-KW"/>
</dbReference>
<keyword evidence="6" id="KW-0539">Nucleus</keyword>
<evidence type="ECO:0000256" key="7">
    <source>
        <dbReference type="ARBA" id="ARBA00073216"/>
    </source>
</evidence>
<dbReference type="InterPro" id="IPR001067">
    <property type="entry name" value="Nuc_translocat"/>
</dbReference>
<evidence type="ECO:0000259" key="9">
    <source>
        <dbReference type="PROSITE" id="PS50112"/>
    </source>
</evidence>